<dbReference type="PANTHER" id="PTHR43046:SF14">
    <property type="entry name" value="MUTT_NUDIX FAMILY PROTEIN"/>
    <property type="match status" value="1"/>
</dbReference>
<comment type="cofactor">
    <cofactor evidence="1">
        <name>Mg(2+)</name>
        <dbReference type="ChEBI" id="CHEBI:18420"/>
    </cofactor>
</comment>
<evidence type="ECO:0000259" key="4">
    <source>
        <dbReference type="PROSITE" id="PS51462"/>
    </source>
</evidence>
<dbReference type="RefSeq" id="WP_166276589.1">
    <property type="nucleotide sequence ID" value="NZ_JAAFGS010000006.1"/>
</dbReference>
<dbReference type="CDD" id="cd04301">
    <property type="entry name" value="NAT_SF"/>
    <property type="match status" value="1"/>
</dbReference>
<dbReference type="PROSITE" id="PS51462">
    <property type="entry name" value="NUDIX"/>
    <property type="match status" value="1"/>
</dbReference>
<dbReference type="Pfam" id="PF00293">
    <property type="entry name" value="NUDIX"/>
    <property type="match status" value="1"/>
</dbReference>
<organism evidence="5 6">
    <name type="scientific">Saccharibacillus alkalitolerans</name>
    <dbReference type="NCBI Taxonomy" id="2705290"/>
    <lineage>
        <taxon>Bacteria</taxon>
        <taxon>Bacillati</taxon>
        <taxon>Bacillota</taxon>
        <taxon>Bacilli</taxon>
        <taxon>Bacillales</taxon>
        <taxon>Paenibacillaceae</taxon>
        <taxon>Saccharibacillus</taxon>
    </lineage>
</organism>
<accession>A0ABX0F7R5</accession>
<comment type="caution">
    <text evidence="5">The sequence shown here is derived from an EMBL/GenBank/DDBJ whole genome shotgun (WGS) entry which is preliminary data.</text>
</comment>
<evidence type="ECO:0000256" key="1">
    <source>
        <dbReference type="ARBA" id="ARBA00001946"/>
    </source>
</evidence>
<keyword evidence="2" id="KW-0378">Hydrolase</keyword>
<dbReference type="SUPFAM" id="SSF55729">
    <property type="entry name" value="Acyl-CoA N-acyltransferases (Nat)"/>
    <property type="match status" value="1"/>
</dbReference>
<dbReference type="Pfam" id="PF00583">
    <property type="entry name" value="Acetyltransf_1"/>
    <property type="match status" value="1"/>
</dbReference>
<dbReference type="SUPFAM" id="SSF55811">
    <property type="entry name" value="Nudix"/>
    <property type="match status" value="1"/>
</dbReference>
<evidence type="ECO:0000256" key="2">
    <source>
        <dbReference type="ARBA" id="ARBA00022801"/>
    </source>
</evidence>
<dbReference type="Gene3D" id="3.40.630.30">
    <property type="match status" value="1"/>
</dbReference>
<dbReference type="Gene3D" id="3.90.79.10">
    <property type="entry name" value="Nucleoside Triphosphate Pyrophosphohydrolase"/>
    <property type="match status" value="1"/>
</dbReference>
<feature type="domain" description="Nudix hydrolase" evidence="4">
    <location>
        <begin position="187"/>
        <end position="317"/>
    </location>
</feature>
<reference evidence="5 6" key="1">
    <citation type="submission" date="2020-01" db="EMBL/GenBank/DDBJ databases">
        <title>Polyphasic characterisation and genomic insights into a novel alkali tolerant bacterium VR-M41.</title>
        <authorList>
            <person name="Vemuluri V.R."/>
        </authorList>
    </citation>
    <scope>NUCLEOTIDE SEQUENCE [LARGE SCALE GENOMIC DNA]</scope>
    <source>
        <strain evidence="5 6">VR-M41</strain>
    </source>
</reference>
<dbReference type="EMBL" id="JAAFGS010000006">
    <property type="protein sequence ID" value="NGZ77001.1"/>
    <property type="molecule type" value="Genomic_DNA"/>
</dbReference>
<protein>
    <submittedName>
        <fullName evidence="5">GNAT family N-acetyltransferase</fullName>
    </submittedName>
</protein>
<evidence type="ECO:0000313" key="6">
    <source>
        <dbReference type="Proteomes" id="UP000800303"/>
    </source>
</evidence>
<name>A0ABX0F7R5_9BACL</name>
<feature type="domain" description="N-acetyltransferase" evidence="3">
    <location>
        <begin position="11"/>
        <end position="163"/>
    </location>
</feature>
<dbReference type="InterPro" id="IPR015797">
    <property type="entry name" value="NUDIX_hydrolase-like_dom_sf"/>
</dbReference>
<evidence type="ECO:0000259" key="3">
    <source>
        <dbReference type="PROSITE" id="PS51186"/>
    </source>
</evidence>
<keyword evidence="6" id="KW-1185">Reference proteome</keyword>
<proteinExistence type="predicted"/>
<dbReference type="Proteomes" id="UP000800303">
    <property type="component" value="Unassembled WGS sequence"/>
</dbReference>
<dbReference type="InterPro" id="IPR020084">
    <property type="entry name" value="NUDIX_hydrolase_CS"/>
</dbReference>
<dbReference type="InterPro" id="IPR016181">
    <property type="entry name" value="Acyl_CoA_acyltransferase"/>
</dbReference>
<sequence>MPKLKEKEWTVELLPVRTADLETLRTIAVEAFAEDARRYGAMPDGIGTLAWHEEGRDDGSYLAVTAGGRLAGGARVFDLGEGRFRLGSLFVDPELHGRGIGKAALQNVEQRYPRAVGWSLDTPAGSVRNQRFYARAGYVKVGESRPDPASDFCLFDYAKLPLLREIRDADLFGQGSSPPAADESAYALRQAARAVLLDDAGRMALMHVAKDGYHKLPGGGIEGGEDVFAALRREMKEEAGASIEVTGEIGMTAEYVADYRLIQFSYAYSARVVGSPGESNFTDEEREGGFAAKWVKPEDALELMQNDRPASYSGHFIRCRDLAILRAFLERH</sequence>
<gene>
    <name evidence="5" type="ORF">GYN08_16970</name>
</gene>
<evidence type="ECO:0000313" key="5">
    <source>
        <dbReference type="EMBL" id="NGZ77001.1"/>
    </source>
</evidence>
<dbReference type="PROSITE" id="PS51186">
    <property type="entry name" value="GNAT"/>
    <property type="match status" value="1"/>
</dbReference>
<dbReference type="PANTHER" id="PTHR43046">
    <property type="entry name" value="GDP-MANNOSE MANNOSYL HYDROLASE"/>
    <property type="match status" value="1"/>
</dbReference>
<dbReference type="PROSITE" id="PS00893">
    <property type="entry name" value="NUDIX_BOX"/>
    <property type="match status" value="1"/>
</dbReference>
<dbReference type="InterPro" id="IPR000182">
    <property type="entry name" value="GNAT_dom"/>
</dbReference>
<dbReference type="InterPro" id="IPR000086">
    <property type="entry name" value="NUDIX_hydrolase_dom"/>
</dbReference>